<protein>
    <submittedName>
        <fullName evidence="9">Rhomboid family intramembrane serine protease</fullName>
        <ecNumber evidence="9">3.4.21.-</ecNumber>
    </submittedName>
</protein>
<evidence type="ECO:0000313" key="9">
    <source>
        <dbReference type="EMBL" id="WMS88512.1"/>
    </source>
</evidence>
<name>A0AA51RVU2_9GAMM</name>
<dbReference type="Proteomes" id="UP001239782">
    <property type="component" value="Chromosome"/>
</dbReference>
<feature type="transmembrane region" description="Helical" evidence="7">
    <location>
        <begin position="207"/>
        <end position="228"/>
    </location>
</feature>
<dbReference type="InterPro" id="IPR035952">
    <property type="entry name" value="Rhomboid-like_sf"/>
</dbReference>
<dbReference type="PANTHER" id="PTHR43731">
    <property type="entry name" value="RHOMBOID PROTEASE"/>
    <property type="match status" value="1"/>
</dbReference>
<keyword evidence="10" id="KW-1185">Reference proteome</keyword>
<evidence type="ECO:0000256" key="2">
    <source>
        <dbReference type="ARBA" id="ARBA00009045"/>
    </source>
</evidence>
<evidence type="ECO:0000256" key="4">
    <source>
        <dbReference type="ARBA" id="ARBA00022801"/>
    </source>
</evidence>
<dbReference type="RefSeq" id="WP_309203726.1">
    <property type="nucleotide sequence ID" value="NZ_CP133548.1"/>
</dbReference>
<dbReference type="Pfam" id="PF01694">
    <property type="entry name" value="Rhomboid"/>
    <property type="match status" value="1"/>
</dbReference>
<evidence type="ECO:0000256" key="1">
    <source>
        <dbReference type="ARBA" id="ARBA00004141"/>
    </source>
</evidence>
<keyword evidence="5 7" id="KW-1133">Transmembrane helix</keyword>
<evidence type="ECO:0000256" key="3">
    <source>
        <dbReference type="ARBA" id="ARBA00022692"/>
    </source>
</evidence>
<dbReference type="GO" id="GO:0004252">
    <property type="term" value="F:serine-type endopeptidase activity"/>
    <property type="evidence" value="ECO:0007669"/>
    <property type="project" value="InterPro"/>
</dbReference>
<dbReference type="EMBL" id="CP133548">
    <property type="protein sequence ID" value="WMS88512.1"/>
    <property type="molecule type" value="Genomic_DNA"/>
</dbReference>
<keyword evidence="3 7" id="KW-0812">Transmembrane</keyword>
<dbReference type="InterPro" id="IPR050925">
    <property type="entry name" value="Rhomboid_protease_S54"/>
</dbReference>
<feature type="transmembrane region" description="Helical" evidence="7">
    <location>
        <begin position="235"/>
        <end position="259"/>
    </location>
</feature>
<accession>A0AA51RVU2</accession>
<keyword evidence="9" id="KW-0645">Protease</keyword>
<dbReference type="SUPFAM" id="SSF144091">
    <property type="entry name" value="Rhomboid-like"/>
    <property type="match status" value="1"/>
</dbReference>
<dbReference type="KEGG" id="plei:Q9312_06240"/>
<dbReference type="Gene3D" id="1.25.40.10">
    <property type="entry name" value="Tetratricopeptide repeat domain"/>
    <property type="match status" value="1"/>
</dbReference>
<evidence type="ECO:0000259" key="8">
    <source>
        <dbReference type="Pfam" id="PF01694"/>
    </source>
</evidence>
<dbReference type="EC" id="3.4.21.-" evidence="9"/>
<dbReference type="GO" id="GO:0006508">
    <property type="term" value="P:proteolysis"/>
    <property type="evidence" value="ECO:0007669"/>
    <property type="project" value="UniProtKB-KW"/>
</dbReference>
<keyword evidence="4 9" id="KW-0378">Hydrolase</keyword>
<comment type="similarity">
    <text evidence="2">Belongs to the peptidase S54 family.</text>
</comment>
<organism evidence="9 10">
    <name type="scientific">Pleionea litopenaei</name>
    <dbReference type="NCBI Taxonomy" id="3070815"/>
    <lineage>
        <taxon>Bacteria</taxon>
        <taxon>Pseudomonadati</taxon>
        <taxon>Pseudomonadota</taxon>
        <taxon>Gammaproteobacteria</taxon>
        <taxon>Oceanospirillales</taxon>
        <taxon>Pleioneaceae</taxon>
        <taxon>Pleionea</taxon>
    </lineage>
</organism>
<evidence type="ECO:0000256" key="7">
    <source>
        <dbReference type="SAM" id="Phobius"/>
    </source>
</evidence>
<feature type="transmembrane region" description="Helical" evidence="7">
    <location>
        <begin position="274"/>
        <end position="292"/>
    </location>
</feature>
<feature type="domain" description="Peptidase S54 rhomboid" evidence="8">
    <location>
        <begin position="146"/>
        <end position="293"/>
    </location>
</feature>
<dbReference type="InterPro" id="IPR022764">
    <property type="entry name" value="Peptidase_S54_rhomboid_dom"/>
</dbReference>
<feature type="transmembrane region" description="Helical" evidence="7">
    <location>
        <begin position="16"/>
        <end position="34"/>
    </location>
</feature>
<feature type="transmembrane region" description="Helical" evidence="7">
    <location>
        <begin position="182"/>
        <end position="201"/>
    </location>
</feature>
<gene>
    <name evidence="9" type="ORF">Q9312_06240</name>
</gene>
<keyword evidence="6 7" id="KW-0472">Membrane</keyword>
<evidence type="ECO:0000256" key="5">
    <source>
        <dbReference type="ARBA" id="ARBA00022989"/>
    </source>
</evidence>
<proteinExistence type="inferred from homology"/>
<dbReference type="InterPro" id="IPR011990">
    <property type="entry name" value="TPR-like_helical_dom_sf"/>
</dbReference>
<evidence type="ECO:0000256" key="6">
    <source>
        <dbReference type="ARBA" id="ARBA00023136"/>
    </source>
</evidence>
<dbReference type="Gene3D" id="1.20.1540.10">
    <property type="entry name" value="Rhomboid-like"/>
    <property type="match status" value="1"/>
</dbReference>
<evidence type="ECO:0000313" key="10">
    <source>
        <dbReference type="Proteomes" id="UP001239782"/>
    </source>
</evidence>
<reference evidence="9 10" key="1">
    <citation type="submission" date="2023-08" db="EMBL/GenBank/DDBJ databases">
        <title>Pleionea litopenaei sp. nov., isolated from stomach of juvenile Litopenaeus vannamei.</title>
        <authorList>
            <person name="Rho A.M."/>
            <person name="Hwang C.Y."/>
        </authorList>
    </citation>
    <scope>NUCLEOTIDE SEQUENCE [LARGE SCALE GENOMIC DNA]</scope>
    <source>
        <strain evidence="9 10">HL-JVS1</strain>
    </source>
</reference>
<dbReference type="PANTHER" id="PTHR43731:SF14">
    <property type="entry name" value="PRESENILIN-ASSOCIATED RHOMBOID-LIKE PROTEIN, MITOCHONDRIAL"/>
    <property type="match status" value="1"/>
</dbReference>
<dbReference type="GO" id="GO:0016020">
    <property type="term" value="C:membrane"/>
    <property type="evidence" value="ECO:0007669"/>
    <property type="project" value="UniProtKB-SubCell"/>
</dbReference>
<dbReference type="AlphaFoldDB" id="A0AA51RVU2"/>
<comment type="subcellular location">
    <subcellularLocation>
        <location evidence="1">Membrane</location>
        <topology evidence="1">Multi-pass membrane protein</topology>
    </subcellularLocation>
</comment>
<sequence length="493" mass="56982">MLLIIPTEVPLSKKHLPWLTASLIIVTIASFFAFQMNDEKEQQKVFEYYVQSEQFTRELPYFEKYLLTKSANKHYYNVSEVYTKGPSRLYFMVFDHNFRRYLEQSFKEDSSIDVVEWRLANQEIKALLSQVTFYHYGIKYEDNRPVSLITHLFLHGDLFHLLGNMLVLFLFGFGIERLFGRIKLIIIYLLTGAAGASLFTLLDGTPYTPLLGASGAISGLMGAYIAYYGARKIRFFAWFGLYFNHFQWSALMVLAFWLIKELGYYLWGNQPNVAYLAHLGGLLSGALLGFLLKPRLTARLDEQHSTQNPPTSRYAEALDAIRQLDFDRARSDLLFTLKHHPDHEGCLKSLYNLEKTNTGSEKFKHAVNTLLAVHPRHDQLDEFILTVAQQHLGKHLSVSDLGIEQLFNLLTRQLRNDQVQSSTPHVAMAKKRFAEHPRLPQLLYEWSSALAKREKYRSAANELNYLANYYGETEYGKRAVNSLNEWRSKNIVS</sequence>